<reference evidence="1" key="1">
    <citation type="submission" date="2021-02" db="EMBL/GenBank/DDBJ databases">
        <authorList>
            <person name="Nowell W R."/>
        </authorList>
    </citation>
    <scope>NUCLEOTIDE SEQUENCE</scope>
</reference>
<comment type="caution">
    <text evidence="1">The sequence shown here is derived from an EMBL/GenBank/DDBJ whole genome shotgun (WGS) entry which is preliminary data.</text>
</comment>
<name>A0A815LXB1_ADIRI</name>
<accession>A0A815LXB1</accession>
<feature type="non-terminal residue" evidence="1">
    <location>
        <position position="1"/>
    </location>
</feature>
<dbReference type="Proteomes" id="UP000663852">
    <property type="component" value="Unassembled WGS sequence"/>
</dbReference>
<protein>
    <submittedName>
        <fullName evidence="1">Uncharacterized protein</fullName>
    </submittedName>
</protein>
<gene>
    <name evidence="1" type="ORF">EDS130_LOCUS36648</name>
</gene>
<dbReference type="EMBL" id="CAJNOJ010000345">
    <property type="protein sequence ID" value="CAF1409987.1"/>
    <property type="molecule type" value="Genomic_DNA"/>
</dbReference>
<sequence length="24" mass="2712">CIEKDKTLQNCQLTTICEANKNSN</sequence>
<dbReference type="AlphaFoldDB" id="A0A815LXB1"/>
<evidence type="ECO:0000313" key="2">
    <source>
        <dbReference type="Proteomes" id="UP000663852"/>
    </source>
</evidence>
<organism evidence="1 2">
    <name type="scientific">Adineta ricciae</name>
    <name type="common">Rotifer</name>
    <dbReference type="NCBI Taxonomy" id="249248"/>
    <lineage>
        <taxon>Eukaryota</taxon>
        <taxon>Metazoa</taxon>
        <taxon>Spiralia</taxon>
        <taxon>Gnathifera</taxon>
        <taxon>Rotifera</taxon>
        <taxon>Eurotatoria</taxon>
        <taxon>Bdelloidea</taxon>
        <taxon>Adinetida</taxon>
        <taxon>Adinetidae</taxon>
        <taxon>Adineta</taxon>
    </lineage>
</organism>
<proteinExistence type="predicted"/>
<evidence type="ECO:0000313" key="1">
    <source>
        <dbReference type="EMBL" id="CAF1409987.1"/>
    </source>
</evidence>